<sequence>MASTMAATMVKAAVVAVLLMQCCDVILGARPLLHAAAGWQHGQGAGTATVMQVLDKGSSGGRGPGNGNCDWTRPGHPGCPPKPSS</sequence>
<dbReference type="ExpressionAtlas" id="A0A1D6JPN5">
    <property type="expression patterns" value="baseline"/>
</dbReference>
<organism evidence="1">
    <name type="scientific">Zea mays</name>
    <name type="common">Maize</name>
    <dbReference type="NCBI Taxonomy" id="4577"/>
    <lineage>
        <taxon>Eukaryota</taxon>
        <taxon>Viridiplantae</taxon>
        <taxon>Streptophyta</taxon>
        <taxon>Embryophyta</taxon>
        <taxon>Tracheophyta</taxon>
        <taxon>Spermatophyta</taxon>
        <taxon>Magnoliopsida</taxon>
        <taxon>Liliopsida</taxon>
        <taxon>Poales</taxon>
        <taxon>Poaceae</taxon>
        <taxon>PACMAD clade</taxon>
        <taxon>Panicoideae</taxon>
        <taxon>Andropogonodae</taxon>
        <taxon>Andropogoneae</taxon>
        <taxon>Tripsacinae</taxon>
        <taxon>Zea</taxon>
    </lineage>
</organism>
<accession>A0A1D6JPN5</accession>
<name>A0A1D6JPN5_MAIZE</name>
<protein>
    <submittedName>
        <fullName evidence="1">Uncharacterized protein</fullName>
    </submittedName>
</protein>
<reference evidence="1" key="1">
    <citation type="submission" date="2015-12" db="EMBL/GenBank/DDBJ databases">
        <title>Update maize B73 reference genome by single molecule sequencing technologies.</title>
        <authorList>
            <consortium name="Maize Genome Sequencing Project"/>
            <person name="Ware D."/>
        </authorList>
    </citation>
    <scope>NUCLEOTIDE SEQUENCE [LARGE SCALE GENOMIC DNA]</scope>
    <source>
        <tissue evidence="1">Seedling</tissue>
    </source>
</reference>
<dbReference type="InParanoid" id="A0A1D6JPN5"/>
<dbReference type="EMBL" id="CM007647">
    <property type="protein sequence ID" value="ONL93962.1"/>
    <property type="molecule type" value="Genomic_DNA"/>
</dbReference>
<dbReference type="OMA" id="CTHDPIN"/>
<dbReference type="FunCoup" id="A0A1D6JPN5">
    <property type="interactions" value="9"/>
</dbReference>
<gene>
    <name evidence="1" type="ORF">ZEAMMB73_Zm00001d027792</name>
</gene>
<evidence type="ECO:0000313" key="1">
    <source>
        <dbReference type="EMBL" id="ONL93962.1"/>
    </source>
</evidence>
<dbReference type="AlphaFoldDB" id="A0A1D6JPN5"/>
<dbReference type="PaxDb" id="4577-AC210834.4_FGP005"/>
<proteinExistence type="predicted"/>